<organism evidence="4 5">
    <name type="scientific">Buddleja alternifolia</name>
    <dbReference type="NCBI Taxonomy" id="168488"/>
    <lineage>
        <taxon>Eukaryota</taxon>
        <taxon>Viridiplantae</taxon>
        <taxon>Streptophyta</taxon>
        <taxon>Embryophyta</taxon>
        <taxon>Tracheophyta</taxon>
        <taxon>Spermatophyta</taxon>
        <taxon>Magnoliopsida</taxon>
        <taxon>eudicotyledons</taxon>
        <taxon>Gunneridae</taxon>
        <taxon>Pentapetalae</taxon>
        <taxon>asterids</taxon>
        <taxon>lamiids</taxon>
        <taxon>Lamiales</taxon>
        <taxon>Scrophulariaceae</taxon>
        <taxon>Buddlejeae</taxon>
        <taxon>Buddleja</taxon>
    </lineage>
</organism>
<dbReference type="InterPro" id="IPR056819">
    <property type="entry name" value="ACBP4-6_C"/>
</dbReference>
<feature type="region of interest" description="Disordered" evidence="2">
    <location>
        <begin position="58"/>
        <end position="162"/>
    </location>
</feature>
<reference evidence="4" key="1">
    <citation type="submission" date="2019-10" db="EMBL/GenBank/DDBJ databases">
        <authorList>
            <person name="Zhang R."/>
            <person name="Pan Y."/>
            <person name="Wang J."/>
            <person name="Ma R."/>
            <person name="Yu S."/>
        </authorList>
    </citation>
    <scope>NUCLEOTIDE SEQUENCE</scope>
    <source>
        <strain evidence="4">LA-IB0</strain>
        <tissue evidence="4">Leaf</tissue>
    </source>
</reference>
<protein>
    <recommendedName>
        <fullName evidence="3">Acyl-CoA-binding domain-containing protein</fullName>
    </recommendedName>
</protein>
<dbReference type="Pfam" id="PF24922">
    <property type="entry name" value="ACBP4_C"/>
    <property type="match status" value="1"/>
</dbReference>
<evidence type="ECO:0000313" key="4">
    <source>
        <dbReference type="EMBL" id="KAG8390997.1"/>
    </source>
</evidence>
<evidence type="ECO:0000256" key="1">
    <source>
        <dbReference type="SAM" id="Coils"/>
    </source>
</evidence>
<dbReference type="EMBL" id="WHWC01000001">
    <property type="protein sequence ID" value="KAG8390997.1"/>
    <property type="molecule type" value="Genomic_DNA"/>
</dbReference>
<evidence type="ECO:0000256" key="2">
    <source>
        <dbReference type="SAM" id="MobiDB-lite"/>
    </source>
</evidence>
<evidence type="ECO:0000313" key="5">
    <source>
        <dbReference type="Proteomes" id="UP000826271"/>
    </source>
</evidence>
<sequence length="265" mass="28830">MILQELQSVRGQLAAEQSRCFKLEVDVAELRQKLQTMDTLQKELQILQRQKAAASEQAALNAKQRQSSGGVWGWLAGTPTPTPTQKPPPQPPPVNVATNRNPSPTPQPLLPPLFQKPKLSPPDPPSTVTQRRPAASSHITQPPSVQSRSPASSHSPSPSTVVAANCPKPPFIPRRKALLTFYLSVVHAQLLLYPFTADADHHEGAARFKFSRKRTAVLVGPSDKGTTSVWRLGAWTTSGKDGFGRRTFGCEALRGMVLVLDMEAS</sequence>
<feature type="domain" description="Acyl-CoA-binding" evidence="3">
    <location>
        <begin position="4"/>
        <end position="65"/>
    </location>
</feature>
<name>A0AAV6YET9_9LAMI</name>
<proteinExistence type="predicted"/>
<feature type="compositionally biased region" description="Low complexity" evidence="2">
    <location>
        <begin position="142"/>
        <end position="159"/>
    </location>
</feature>
<feature type="compositionally biased region" description="Pro residues" evidence="2">
    <location>
        <begin position="80"/>
        <end position="94"/>
    </location>
</feature>
<keyword evidence="1" id="KW-0175">Coiled coil</keyword>
<keyword evidence="5" id="KW-1185">Reference proteome</keyword>
<evidence type="ECO:0000259" key="3">
    <source>
        <dbReference type="Pfam" id="PF24922"/>
    </source>
</evidence>
<feature type="coiled-coil region" evidence="1">
    <location>
        <begin position="30"/>
        <end position="57"/>
    </location>
</feature>
<dbReference type="AlphaFoldDB" id="A0AAV6YET9"/>
<dbReference type="Proteomes" id="UP000826271">
    <property type="component" value="Unassembled WGS sequence"/>
</dbReference>
<comment type="caution">
    <text evidence="4">The sequence shown here is derived from an EMBL/GenBank/DDBJ whole genome shotgun (WGS) entry which is preliminary data.</text>
</comment>
<accession>A0AAV6YET9</accession>
<gene>
    <name evidence="4" type="ORF">BUALT_Bualt01G0142200</name>
</gene>